<dbReference type="SUPFAM" id="SSF52047">
    <property type="entry name" value="RNI-like"/>
    <property type="match status" value="1"/>
</dbReference>
<reference evidence="2" key="2">
    <citation type="submission" date="2015-01" db="EMBL/GenBank/DDBJ databases">
        <title>Evolutionary Origins and Diversification of the Mycorrhizal Mutualists.</title>
        <authorList>
            <consortium name="DOE Joint Genome Institute"/>
            <consortium name="Mycorrhizal Genomics Consortium"/>
            <person name="Kohler A."/>
            <person name="Kuo A."/>
            <person name="Nagy L.G."/>
            <person name="Floudas D."/>
            <person name="Copeland A."/>
            <person name="Barry K.W."/>
            <person name="Cichocki N."/>
            <person name="Veneault-Fourrey C."/>
            <person name="LaButti K."/>
            <person name="Lindquist E.A."/>
            <person name="Lipzen A."/>
            <person name="Lundell T."/>
            <person name="Morin E."/>
            <person name="Murat C."/>
            <person name="Riley R."/>
            <person name="Ohm R."/>
            <person name="Sun H."/>
            <person name="Tunlid A."/>
            <person name="Henrissat B."/>
            <person name="Grigoriev I.V."/>
            <person name="Hibbett D.S."/>
            <person name="Martin F."/>
        </authorList>
    </citation>
    <scope>NUCLEOTIDE SEQUENCE [LARGE SCALE GENOMIC DNA]</scope>
    <source>
        <strain evidence="2">MAFF 305830</strain>
    </source>
</reference>
<accession>A0A0C3AGY4</accession>
<sequence>MEVHSLSRPLFPHPNAAIPNAVSVNVVTRQPDNMNVQYPPILRWIRGLDVANLGLVYQNTPLPKVHELLGIVAGKDSFNGLSIMCRDTPVSGQIVIPFKILGAVTYLELVDLQLDLASFHLPSPAAVQMNELTYLHLRYTVAPEIHHRLSPSFLHQLVANAPMLKHLEVDLGFEDTPSWIKPHFPPSGGMLAHLRSLTTRLSYFQNRLSFLRQLPLPSLESLSLVKMTSHTTLRTWDGLVEFLQAGGLGNRIKHLEVPELVNQAASVTLIDACFITEQLPNLHTLTLRHGAVEHFVQRTLDGKFPLNGIQLISLWDSSINDNILTEFVRIYRTSDSAGQPPSSGQIMTAIGSNPEIGRKHVEIYRCPNISSNTLDNIAGILRGYGPMWKIMAAQPE</sequence>
<evidence type="ECO:0000313" key="2">
    <source>
        <dbReference type="Proteomes" id="UP000054097"/>
    </source>
</evidence>
<dbReference type="InterPro" id="IPR032675">
    <property type="entry name" value="LRR_dom_sf"/>
</dbReference>
<dbReference type="HOGENOM" id="CLU_696697_0_0_1"/>
<name>A0A0C3AGY4_SERVB</name>
<proteinExistence type="predicted"/>
<organism evidence="1 2">
    <name type="scientific">Serendipita vermifera MAFF 305830</name>
    <dbReference type="NCBI Taxonomy" id="933852"/>
    <lineage>
        <taxon>Eukaryota</taxon>
        <taxon>Fungi</taxon>
        <taxon>Dikarya</taxon>
        <taxon>Basidiomycota</taxon>
        <taxon>Agaricomycotina</taxon>
        <taxon>Agaricomycetes</taxon>
        <taxon>Sebacinales</taxon>
        <taxon>Serendipitaceae</taxon>
        <taxon>Serendipita</taxon>
    </lineage>
</organism>
<reference evidence="1 2" key="1">
    <citation type="submission" date="2014-04" db="EMBL/GenBank/DDBJ databases">
        <authorList>
            <consortium name="DOE Joint Genome Institute"/>
            <person name="Kuo A."/>
            <person name="Zuccaro A."/>
            <person name="Kohler A."/>
            <person name="Nagy L.G."/>
            <person name="Floudas D."/>
            <person name="Copeland A."/>
            <person name="Barry K.W."/>
            <person name="Cichocki N."/>
            <person name="Veneault-Fourrey C."/>
            <person name="LaButti K."/>
            <person name="Lindquist E.A."/>
            <person name="Lipzen A."/>
            <person name="Lundell T."/>
            <person name="Morin E."/>
            <person name="Murat C."/>
            <person name="Sun H."/>
            <person name="Tunlid A."/>
            <person name="Henrissat B."/>
            <person name="Grigoriev I.V."/>
            <person name="Hibbett D.S."/>
            <person name="Martin F."/>
            <person name="Nordberg H.P."/>
            <person name="Cantor M.N."/>
            <person name="Hua S.X."/>
        </authorList>
    </citation>
    <scope>NUCLEOTIDE SEQUENCE [LARGE SCALE GENOMIC DNA]</scope>
    <source>
        <strain evidence="1 2">MAFF 305830</strain>
    </source>
</reference>
<dbReference type="Gene3D" id="3.80.10.10">
    <property type="entry name" value="Ribonuclease Inhibitor"/>
    <property type="match status" value="1"/>
</dbReference>
<protein>
    <submittedName>
        <fullName evidence="1">Uncharacterized protein</fullName>
    </submittedName>
</protein>
<keyword evidence="2" id="KW-1185">Reference proteome</keyword>
<gene>
    <name evidence="1" type="ORF">M408DRAFT_31292</name>
</gene>
<dbReference type="AlphaFoldDB" id="A0A0C3AGY4"/>
<dbReference type="Proteomes" id="UP000054097">
    <property type="component" value="Unassembled WGS sequence"/>
</dbReference>
<dbReference type="EMBL" id="KN824771">
    <property type="protein sequence ID" value="KIM19364.1"/>
    <property type="molecule type" value="Genomic_DNA"/>
</dbReference>
<evidence type="ECO:0000313" key="1">
    <source>
        <dbReference type="EMBL" id="KIM19364.1"/>
    </source>
</evidence>